<accession>A0A1H3TGS7</accession>
<organism evidence="1 2">
    <name type="scientific">Rhodonellum ikkaensis</name>
    <dbReference type="NCBI Taxonomy" id="336829"/>
    <lineage>
        <taxon>Bacteria</taxon>
        <taxon>Pseudomonadati</taxon>
        <taxon>Bacteroidota</taxon>
        <taxon>Cytophagia</taxon>
        <taxon>Cytophagales</taxon>
        <taxon>Cytophagaceae</taxon>
        <taxon>Rhodonellum</taxon>
    </lineage>
</organism>
<evidence type="ECO:0000313" key="2">
    <source>
        <dbReference type="Proteomes" id="UP000199663"/>
    </source>
</evidence>
<protein>
    <submittedName>
        <fullName evidence="1">Uncharacterized protein</fullName>
    </submittedName>
</protein>
<evidence type="ECO:0000313" key="1">
    <source>
        <dbReference type="EMBL" id="SDZ48529.1"/>
    </source>
</evidence>
<reference evidence="1 2" key="1">
    <citation type="submission" date="2016-10" db="EMBL/GenBank/DDBJ databases">
        <authorList>
            <person name="Varghese N."/>
            <person name="Submissions S."/>
        </authorList>
    </citation>
    <scope>NUCLEOTIDE SEQUENCE [LARGE SCALE GENOMIC DNA]</scope>
    <source>
        <strain evidence="1 2">DSM 17997</strain>
    </source>
</reference>
<dbReference type="EMBL" id="FNQC01000017">
    <property type="protein sequence ID" value="SDZ48529.1"/>
    <property type="molecule type" value="Genomic_DNA"/>
</dbReference>
<gene>
    <name evidence="1" type="ORF">SAMN05444412_1171</name>
</gene>
<proteinExistence type="predicted"/>
<sequence>MLNCPMIKHIKNLLPRIRNHSKKLDHIEIFVEKPWVLIQEPLISPLFEYEFYRDNKTLISVGGNVSWGTWSLTPSSQRLILKNFEVELLLETVFIDKSVMILKKSGTSDDFYVFMNRIEVPNLNFQEYFDMTHLNHPEVKNEHPEVKKNHDKKIELSSPENEAENKLSLDQLKISKRKLDQETKKLINLLKLISETETRKTHLTEELRKTKISISQLKDSHQHLLVHGPDSESLIFNPEENPELIQELNEVNKKQPNLNRRQIELYLTFAEKRSLPSEKIGDHQKFVEALVSAKLPTSASHRLFSSHSHLHNYKNSLKSFMENTLLQTTTNTSVETI</sequence>
<dbReference type="Proteomes" id="UP000199663">
    <property type="component" value="Unassembled WGS sequence"/>
</dbReference>
<name>A0A1H3TGS7_9BACT</name>
<comment type="caution">
    <text evidence="1">The sequence shown here is derived from an EMBL/GenBank/DDBJ whole genome shotgun (WGS) entry which is preliminary data.</text>
</comment>
<keyword evidence="2" id="KW-1185">Reference proteome</keyword>